<evidence type="ECO:0000256" key="6">
    <source>
        <dbReference type="ARBA" id="ARBA00023319"/>
    </source>
</evidence>
<organism evidence="9 10">
    <name type="scientific">Mola mola</name>
    <name type="common">Ocean sunfish</name>
    <name type="synonym">Tetraodon mola</name>
    <dbReference type="NCBI Taxonomy" id="94237"/>
    <lineage>
        <taxon>Eukaryota</taxon>
        <taxon>Metazoa</taxon>
        <taxon>Chordata</taxon>
        <taxon>Craniata</taxon>
        <taxon>Vertebrata</taxon>
        <taxon>Euteleostomi</taxon>
        <taxon>Actinopterygii</taxon>
        <taxon>Neopterygii</taxon>
        <taxon>Teleostei</taxon>
        <taxon>Neoteleostei</taxon>
        <taxon>Acanthomorphata</taxon>
        <taxon>Eupercaria</taxon>
        <taxon>Tetraodontiformes</taxon>
        <taxon>Molidae</taxon>
        <taxon>Mola</taxon>
    </lineage>
</organism>
<dbReference type="SMART" id="SM00409">
    <property type="entry name" value="IG"/>
    <property type="match status" value="1"/>
</dbReference>
<dbReference type="GO" id="GO:0001817">
    <property type="term" value="P:regulation of cytokine production"/>
    <property type="evidence" value="ECO:0007669"/>
    <property type="project" value="TreeGrafter"/>
</dbReference>
<keyword evidence="2 7" id="KW-0732">Signal</keyword>
<protein>
    <recommendedName>
        <fullName evidence="8">Ig-like domain-containing protein</fullName>
    </recommendedName>
</protein>
<evidence type="ECO:0000256" key="7">
    <source>
        <dbReference type="SAM" id="SignalP"/>
    </source>
</evidence>
<dbReference type="InterPro" id="IPR013106">
    <property type="entry name" value="Ig_V-set"/>
</dbReference>
<keyword evidence="3" id="KW-0472">Membrane</keyword>
<dbReference type="STRING" id="94237.ENSMMOP00000000038"/>
<dbReference type="InterPro" id="IPR050504">
    <property type="entry name" value="IgSF_BTN/MOG"/>
</dbReference>
<reference evidence="9" key="1">
    <citation type="submission" date="2025-08" db="UniProtKB">
        <authorList>
            <consortium name="Ensembl"/>
        </authorList>
    </citation>
    <scope>IDENTIFICATION</scope>
</reference>
<dbReference type="Gene3D" id="2.60.40.10">
    <property type="entry name" value="Immunoglobulins"/>
    <property type="match status" value="1"/>
</dbReference>
<proteinExistence type="predicted"/>
<evidence type="ECO:0000256" key="5">
    <source>
        <dbReference type="ARBA" id="ARBA00023180"/>
    </source>
</evidence>
<sequence length="158" mass="17981">SRLFCVLPVIILMINLFVPDTQHILLFPYDQVVLPCRLDPERDLSGSAVEWHKLDSSEDVHVYRRGKDEPGLQAERYRNRTSLCRDDLPRGILNLAISSVQLEHSGPYQCFVLDIGVICLVNLSVGESNTEQIRLRVKTVGMKLLMVTNVVCRMLSFI</sequence>
<evidence type="ECO:0000256" key="2">
    <source>
        <dbReference type="ARBA" id="ARBA00022729"/>
    </source>
</evidence>
<dbReference type="PANTHER" id="PTHR24100">
    <property type="entry name" value="BUTYROPHILIN"/>
    <property type="match status" value="1"/>
</dbReference>
<name>A0A3Q3VJB6_MOLML</name>
<dbReference type="GO" id="GO:0050863">
    <property type="term" value="P:regulation of T cell activation"/>
    <property type="evidence" value="ECO:0007669"/>
    <property type="project" value="UniProtKB-ARBA"/>
</dbReference>
<dbReference type="SUPFAM" id="SSF48726">
    <property type="entry name" value="Immunoglobulin"/>
    <property type="match status" value="1"/>
</dbReference>
<dbReference type="Proteomes" id="UP000261620">
    <property type="component" value="Unplaced"/>
</dbReference>
<keyword evidence="5" id="KW-0325">Glycoprotein</keyword>
<keyword evidence="10" id="KW-1185">Reference proteome</keyword>
<reference evidence="9" key="2">
    <citation type="submission" date="2025-09" db="UniProtKB">
        <authorList>
            <consortium name="Ensembl"/>
        </authorList>
    </citation>
    <scope>IDENTIFICATION</scope>
</reference>
<feature type="domain" description="Ig-like" evidence="8">
    <location>
        <begin position="8"/>
        <end position="112"/>
    </location>
</feature>
<feature type="signal peptide" evidence="7">
    <location>
        <begin position="1"/>
        <end position="23"/>
    </location>
</feature>
<dbReference type="GO" id="GO:0005102">
    <property type="term" value="F:signaling receptor binding"/>
    <property type="evidence" value="ECO:0007669"/>
    <property type="project" value="TreeGrafter"/>
</dbReference>
<dbReference type="InterPro" id="IPR013783">
    <property type="entry name" value="Ig-like_fold"/>
</dbReference>
<dbReference type="InterPro" id="IPR007110">
    <property type="entry name" value="Ig-like_dom"/>
</dbReference>
<dbReference type="PANTHER" id="PTHR24100:SF151">
    <property type="entry name" value="ICOS LIGAND"/>
    <property type="match status" value="1"/>
</dbReference>
<comment type="subcellular location">
    <subcellularLocation>
        <location evidence="1">Membrane</location>
    </subcellularLocation>
</comment>
<dbReference type="AlphaFoldDB" id="A0A3Q3VJB6"/>
<dbReference type="OMA" id="SAVEWHK"/>
<dbReference type="FunFam" id="2.60.40.10:FF:000142">
    <property type="entry name" value="V-set domain-containing T-cell activation inhibitor 1"/>
    <property type="match status" value="1"/>
</dbReference>
<dbReference type="InterPro" id="IPR036179">
    <property type="entry name" value="Ig-like_dom_sf"/>
</dbReference>
<keyword evidence="4" id="KW-1015">Disulfide bond</keyword>
<keyword evidence="6" id="KW-0393">Immunoglobulin domain</keyword>
<evidence type="ECO:0000256" key="3">
    <source>
        <dbReference type="ARBA" id="ARBA00023136"/>
    </source>
</evidence>
<dbReference type="PROSITE" id="PS50835">
    <property type="entry name" value="IG_LIKE"/>
    <property type="match status" value="1"/>
</dbReference>
<evidence type="ECO:0000256" key="1">
    <source>
        <dbReference type="ARBA" id="ARBA00004370"/>
    </source>
</evidence>
<dbReference type="GO" id="GO:1903037">
    <property type="term" value="P:regulation of leukocyte cell-cell adhesion"/>
    <property type="evidence" value="ECO:0007669"/>
    <property type="project" value="UniProtKB-ARBA"/>
</dbReference>
<dbReference type="InterPro" id="IPR003599">
    <property type="entry name" value="Ig_sub"/>
</dbReference>
<accession>A0A3Q3VJB6</accession>
<evidence type="ECO:0000313" key="9">
    <source>
        <dbReference type="Ensembl" id="ENSMMOP00000000038.1"/>
    </source>
</evidence>
<dbReference type="Pfam" id="PF07686">
    <property type="entry name" value="V-set"/>
    <property type="match status" value="1"/>
</dbReference>
<evidence type="ECO:0000313" key="10">
    <source>
        <dbReference type="Proteomes" id="UP000261620"/>
    </source>
</evidence>
<evidence type="ECO:0000259" key="8">
    <source>
        <dbReference type="PROSITE" id="PS50835"/>
    </source>
</evidence>
<feature type="chain" id="PRO_5018677969" description="Ig-like domain-containing protein" evidence="7">
    <location>
        <begin position="24"/>
        <end position="158"/>
    </location>
</feature>
<dbReference type="Ensembl" id="ENSMMOT00000000038.1">
    <property type="protein sequence ID" value="ENSMMOP00000000038.1"/>
    <property type="gene ID" value="ENSMMOG00000000026.1"/>
</dbReference>
<dbReference type="GO" id="GO:0009897">
    <property type="term" value="C:external side of plasma membrane"/>
    <property type="evidence" value="ECO:0007669"/>
    <property type="project" value="TreeGrafter"/>
</dbReference>
<dbReference type="GO" id="GO:0050852">
    <property type="term" value="P:T cell receptor signaling pathway"/>
    <property type="evidence" value="ECO:0007669"/>
    <property type="project" value="TreeGrafter"/>
</dbReference>
<evidence type="ECO:0000256" key="4">
    <source>
        <dbReference type="ARBA" id="ARBA00023157"/>
    </source>
</evidence>